<dbReference type="VEuPathDB" id="FungiDB:CC77DRAFT_1046389"/>
<evidence type="ECO:0000256" key="2">
    <source>
        <dbReference type="SAM" id="SignalP"/>
    </source>
</evidence>
<feature type="chain" id="PRO_5008059997" evidence="2">
    <location>
        <begin position="23"/>
        <end position="313"/>
    </location>
</feature>
<dbReference type="OMA" id="DWRINPK"/>
<dbReference type="GeneID" id="29113037"/>
<name>A0A177DZ70_ALTAL</name>
<evidence type="ECO:0000313" key="3">
    <source>
        <dbReference type="EMBL" id="OAG25025.1"/>
    </source>
</evidence>
<keyword evidence="2" id="KW-0732">Signal</keyword>
<evidence type="ECO:0000256" key="1">
    <source>
        <dbReference type="SAM" id="MobiDB-lite"/>
    </source>
</evidence>
<organism evidence="3 4">
    <name type="scientific">Alternaria alternata</name>
    <name type="common">Alternaria rot fungus</name>
    <name type="synonym">Torula alternata</name>
    <dbReference type="NCBI Taxonomy" id="5599"/>
    <lineage>
        <taxon>Eukaryota</taxon>
        <taxon>Fungi</taxon>
        <taxon>Dikarya</taxon>
        <taxon>Ascomycota</taxon>
        <taxon>Pezizomycotina</taxon>
        <taxon>Dothideomycetes</taxon>
        <taxon>Pleosporomycetidae</taxon>
        <taxon>Pleosporales</taxon>
        <taxon>Pleosporineae</taxon>
        <taxon>Pleosporaceae</taxon>
        <taxon>Alternaria</taxon>
        <taxon>Alternaria sect. Alternaria</taxon>
        <taxon>Alternaria alternata complex</taxon>
    </lineage>
</organism>
<feature type="region of interest" description="Disordered" evidence="1">
    <location>
        <begin position="67"/>
        <end position="110"/>
    </location>
</feature>
<reference evidence="3 4" key="1">
    <citation type="submission" date="2016-05" db="EMBL/GenBank/DDBJ databases">
        <title>Comparative analysis of secretome profiles of manganese(II)-oxidizing ascomycete fungi.</title>
        <authorList>
            <consortium name="DOE Joint Genome Institute"/>
            <person name="Zeiner C.A."/>
            <person name="Purvine S.O."/>
            <person name="Zink E.M."/>
            <person name="Wu S."/>
            <person name="Pasa-Tolic L."/>
            <person name="Chaput D.L."/>
            <person name="Haridas S."/>
            <person name="Grigoriev I.V."/>
            <person name="Santelli C.M."/>
            <person name="Hansel C.M."/>
        </authorList>
    </citation>
    <scope>NUCLEOTIDE SEQUENCE [LARGE SCALE GENOMIC DNA]</scope>
    <source>
        <strain evidence="3 4">SRC1lrK2f</strain>
    </source>
</reference>
<dbReference type="EMBL" id="KV441470">
    <property type="protein sequence ID" value="OAG25025.1"/>
    <property type="molecule type" value="Genomic_DNA"/>
</dbReference>
<sequence>MQLKSLLVAAALLSNFASLTYGRAIDVPQSGISTTKLPDTAGVYYDIEPRMLKGLRKKLDDKLKAIRERKKKSSDDKDATDGAEASDDVPLMPPPARYTGPAPNGMNQEPELSEWNRFLDIEVKEGQLPPASGGYLMYSGKSVSAFSQRKDFKDSAAEDSNIGYLNDWHDTYHGTPAWSMWADYQKANPAKSHIPNFALSFAQARRAADSKPELHMLFSNKKEPLMRDQSYWGAVEAGIITGPDSKVNKIWRYNADEVNEGEPLPPPILAWDRSLHAPFGKKIDEIDWRINPKPGPGAPDNELETAAPKVEGF</sequence>
<feature type="region of interest" description="Disordered" evidence="1">
    <location>
        <begin position="290"/>
        <end position="313"/>
    </location>
</feature>
<feature type="signal peptide" evidence="2">
    <location>
        <begin position="1"/>
        <end position="22"/>
    </location>
</feature>
<gene>
    <name evidence="3" type="ORF">CC77DRAFT_1046389</name>
</gene>
<evidence type="ECO:0000313" key="4">
    <source>
        <dbReference type="Proteomes" id="UP000077248"/>
    </source>
</evidence>
<accession>A0A177DZ70</accession>
<dbReference type="KEGG" id="aalt:CC77DRAFT_1046389"/>
<dbReference type="Proteomes" id="UP000077248">
    <property type="component" value="Unassembled WGS sequence"/>
</dbReference>
<protein>
    <submittedName>
        <fullName evidence="3">Uncharacterized protein</fullName>
    </submittedName>
</protein>
<dbReference type="AlphaFoldDB" id="A0A177DZ70"/>
<proteinExistence type="predicted"/>
<dbReference type="RefSeq" id="XP_018390446.1">
    <property type="nucleotide sequence ID" value="XM_018527443.1"/>
</dbReference>
<keyword evidence="4" id="KW-1185">Reference proteome</keyword>